<evidence type="ECO:0000313" key="3">
    <source>
        <dbReference type="EMBL" id="OJF09729.1"/>
    </source>
</evidence>
<dbReference type="Proteomes" id="UP000182486">
    <property type="component" value="Unassembled WGS sequence"/>
</dbReference>
<keyword evidence="4" id="KW-1185">Reference proteome</keyword>
<evidence type="ECO:0000259" key="2">
    <source>
        <dbReference type="Pfam" id="PF23636"/>
    </source>
</evidence>
<feature type="transmembrane region" description="Helical" evidence="1">
    <location>
        <begin position="20"/>
        <end position="50"/>
    </location>
</feature>
<name>A0A1K0FA61_9ACTN</name>
<evidence type="ECO:0000256" key="1">
    <source>
        <dbReference type="SAM" id="Phobius"/>
    </source>
</evidence>
<gene>
    <name evidence="3" type="ORF">BG844_35935</name>
</gene>
<evidence type="ECO:0000313" key="4">
    <source>
        <dbReference type="Proteomes" id="UP000182486"/>
    </source>
</evidence>
<proteinExistence type="predicted"/>
<dbReference type="AlphaFoldDB" id="A0A1K0FA61"/>
<dbReference type="RefSeq" id="WP_071809916.1">
    <property type="nucleotide sequence ID" value="NZ_MEIA01000549.1"/>
</dbReference>
<sequence length="150" mass="15020">MSTQGPTADAPYAGVEHSEASGWVAAVLLGGVMLVLLGAVHAGTGLVALLRPEVLAGGRADLLLPVGLTALAWCHLVIGAVAVTAGVGLVRGLRWARVTAILLAGAAALVNFAFLAIYPVWAVTAITMTVIVIYAVAAHGAEVAGAYGRS</sequence>
<comment type="caution">
    <text evidence="3">The sequence shown here is derived from an EMBL/GenBank/DDBJ whole genome shotgun (WGS) entry which is preliminary data.</text>
</comment>
<organism evidence="3 4">
    <name type="scientific">Couchioplanes caeruleus subsp. caeruleus</name>
    <dbReference type="NCBI Taxonomy" id="56427"/>
    <lineage>
        <taxon>Bacteria</taxon>
        <taxon>Bacillati</taxon>
        <taxon>Actinomycetota</taxon>
        <taxon>Actinomycetes</taxon>
        <taxon>Micromonosporales</taxon>
        <taxon>Micromonosporaceae</taxon>
        <taxon>Couchioplanes</taxon>
    </lineage>
</organism>
<keyword evidence="1" id="KW-0472">Membrane</keyword>
<keyword evidence="1" id="KW-1133">Transmembrane helix</keyword>
<reference evidence="3 4" key="1">
    <citation type="submission" date="2016-09" db="EMBL/GenBank/DDBJ databases">
        <title>Couchioplanes caeruleus draft genome sequence.</title>
        <authorList>
            <person name="Sheehan J."/>
            <person name="Caffrey P."/>
        </authorList>
    </citation>
    <scope>NUCLEOTIDE SEQUENCE [LARGE SCALE GENOMIC DNA]</scope>
    <source>
        <strain evidence="3 4">DSM 43634</strain>
    </source>
</reference>
<accession>A0A1K0FA61</accession>
<dbReference type="Pfam" id="PF23636">
    <property type="entry name" value="DUF7144"/>
    <property type="match status" value="1"/>
</dbReference>
<feature type="transmembrane region" description="Helical" evidence="1">
    <location>
        <begin position="62"/>
        <end position="89"/>
    </location>
</feature>
<keyword evidence="1" id="KW-0812">Transmembrane</keyword>
<feature type="transmembrane region" description="Helical" evidence="1">
    <location>
        <begin position="121"/>
        <end position="141"/>
    </location>
</feature>
<protein>
    <recommendedName>
        <fullName evidence="2">DUF7144 domain-containing protein</fullName>
    </recommendedName>
</protein>
<dbReference type="EMBL" id="MEIA01000549">
    <property type="protein sequence ID" value="OJF09729.1"/>
    <property type="molecule type" value="Genomic_DNA"/>
</dbReference>
<feature type="domain" description="DUF7144" evidence="2">
    <location>
        <begin position="27"/>
        <end position="140"/>
    </location>
</feature>
<dbReference type="InterPro" id="IPR055568">
    <property type="entry name" value="DUF7144"/>
</dbReference>
<feature type="transmembrane region" description="Helical" evidence="1">
    <location>
        <begin position="95"/>
        <end position="114"/>
    </location>
</feature>